<dbReference type="Gene3D" id="2.60.40.10">
    <property type="entry name" value="Immunoglobulins"/>
    <property type="match status" value="1"/>
</dbReference>
<reference evidence="2 3" key="1">
    <citation type="submission" date="2019-07" db="EMBL/GenBank/DDBJ databases">
        <title>Whole genome shotgun sequence of Chitinophaga cymbidii NBRC 109752.</title>
        <authorList>
            <person name="Hosoyama A."/>
            <person name="Uohara A."/>
            <person name="Ohji S."/>
            <person name="Ichikawa N."/>
        </authorList>
    </citation>
    <scope>NUCLEOTIDE SEQUENCE [LARGE SCALE GENOMIC DNA]</scope>
    <source>
        <strain evidence="2 3">NBRC 109752</strain>
    </source>
</reference>
<dbReference type="InterPro" id="IPR002909">
    <property type="entry name" value="IPT_dom"/>
</dbReference>
<evidence type="ECO:0000313" key="3">
    <source>
        <dbReference type="Proteomes" id="UP000321436"/>
    </source>
</evidence>
<dbReference type="AlphaFoldDB" id="A0A512RFF9"/>
<dbReference type="EMBL" id="BKAU01000001">
    <property type="protein sequence ID" value="GEP94431.1"/>
    <property type="molecule type" value="Genomic_DNA"/>
</dbReference>
<feature type="domain" description="IPT/TIG" evidence="1">
    <location>
        <begin position="38"/>
        <end position="110"/>
    </location>
</feature>
<keyword evidence="3" id="KW-1185">Reference proteome</keyword>
<comment type="caution">
    <text evidence="2">The sequence shown here is derived from an EMBL/GenBank/DDBJ whole genome shotgun (WGS) entry which is preliminary data.</text>
</comment>
<evidence type="ECO:0000259" key="1">
    <source>
        <dbReference type="Pfam" id="PF01833"/>
    </source>
</evidence>
<evidence type="ECO:0000313" key="2">
    <source>
        <dbReference type="EMBL" id="GEP94431.1"/>
    </source>
</evidence>
<name>A0A512RFF9_9BACT</name>
<dbReference type="PROSITE" id="PS51257">
    <property type="entry name" value="PROKAR_LIPOPROTEIN"/>
    <property type="match status" value="1"/>
</dbReference>
<organism evidence="2 3">
    <name type="scientific">Chitinophaga cymbidii</name>
    <dbReference type="NCBI Taxonomy" id="1096750"/>
    <lineage>
        <taxon>Bacteria</taxon>
        <taxon>Pseudomonadati</taxon>
        <taxon>Bacteroidota</taxon>
        <taxon>Chitinophagia</taxon>
        <taxon>Chitinophagales</taxon>
        <taxon>Chitinophagaceae</taxon>
        <taxon>Chitinophaga</taxon>
    </lineage>
</organism>
<dbReference type="InterPro" id="IPR013783">
    <property type="entry name" value="Ig-like_fold"/>
</dbReference>
<dbReference type="RefSeq" id="WP_146857902.1">
    <property type="nucleotide sequence ID" value="NZ_BKAU01000001.1"/>
</dbReference>
<dbReference type="InterPro" id="IPR014756">
    <property type="entry name" value="Ig_E-set"/>
</dbReference>
<proteinExistence type="predicted"/>
<dbReference type="OrthoDB" id="662229at2"/>
<gene>
    <name evidence="2" type="ORF">CCY01nite_06910</name>
</gene>
<protein>
    <recommendedName>
        <fullName evidence="1">IPT/TIG domain-containing protein</fullName>
    </recommendedName>
</protein>
<dbReference type="Pfam" id="PF01833">
    <property type="entry name" value="TIG"/>
    <property type="match status" value="1"/>
</dbReference>
<sequence length="389" mass="43536">MKANKTYNIPFICCVLLALASSCKREREPAPGNIITPPVITGISRNFVQAGDTISIYGSGLQQASMQTEVAISGRSAEVVHVHKDSLRAVIPINTHSGRLMISISLGKDYISIYGPELSVAPTPSVLRYWPLYAYPGDTVAMIVKNFSDVLTDNLVMLDHKPAKLVSYNGSDTLKLIVPEGAVSNRVQWRTYKGPMYSSADSFPVRQVQYDVANILEWLEQDPAYSYMHAVFNYGGVKAEPIYDTLLQYLDGTKPCAVFLPVNDGWRAEGLLTAYDLLDKRVRLATYQYVNFPLASLLPGASFSPEQLTPGQHATALNQKLVFPNDSWTTPDKKNHVQLEKQGDDWYIQQLSFWGPLTPLYKVQRVHQIGDSYLYEITNALMPYDTDYY</sequence>
<dbReference type="CDD" id="cd00603">
    <property type="entry name" value="IPT_PCSR"/>
    <property type="match status" value="1"/>
</dbReference>
<dbReference type="SUPFAM" id="SSF81296">
    <property type="entry name" value="E set domains"/>
    <property type="match status" value="1"/>
</dbReference>
<dbReference type="Proteomes" id="UP000321436">
    <property type="component" value="Unassembled WGS sequence"/>
</dbReference>
<accession>A0A512RFF9</accession>